<proteinExistence type="predicted"/>
<evidence type="ECO:0000313" key="3">
    <source>
        <dbReference type="EMBL" id="KAK2191548.1"/>
    </source>
</evidence>
<feature type="coiled-coil region" evidence="1">
    <location>
        <begin position="20"/>
        <end position="72"/>
    </location>
</feature>
<name>A0AAD9PBC3_RIDPI</name>
<dbReference type="EMBL" id="JAODUO010000050">
    <property type="protein sequence ID" value="KAK2191548.1"/>
    <property type="molecule type" value="Genomic_DNA"/>
</dbReference>
<organism evidence="3 4">
    <name type="scientific">Ridgeia piscesae</name>
    <name type="common">Tubeworm</name>
    <dbReference type="NCBI Taxonomy" id="27915"/>
    <lineage>
        <taxon>Eukaryota</taxon>
        <taxon>Metazoa</taxon>
        <taxon>Spiralia</taxon>
        <taxon>Lophotrochozoa</taxon>
        <taxon>Annelida</taxon>
        <taxon>Polychaeta</taxon>
        <taxon>Sedentaria</taxon>
        <taxon>Canalipalpata</taxon>
        <taxon>Sabellida</taxon>
        <taxon>Siboglinidae</taxon>
        <taxon>Ridgeia</taxon>
    </lineage>
</organism>
<gene>
    <name evidence="3" type="ORF">NP493_51g00033</name>
</gene>
<feature type="compositionally biased region" description="Basic residues" evidence="2">
    <location>
        <begin position="94"/>
        <end position="103"/>
    </location>
</feature>
<dbReference type="AlphaFoldDB" id="A0AAD9PBC3"/>
<dbReference type="PANTHER" id="PTHR36871:SF1">
    <property type="entry name" value="COILED-COIL DOMAIN-CONTAINING PROTEIN 190"/>
    <property type="match status" value="1"/>
</dbReference>
<evidence type="ECO:0000256" key="1">
    <source>
        <dbReference type="SAM" id="Coils"/>
    </source>
</evidence>
<dbReference type="Proteomes" id="UP001209878">
    <property type="component" value="Unassembled WGS sequence"/>
</dbReference>
<evidence type="ECO:0000256" key="2">
    <source>
        <dbReference type="SAM" id="MobiDB-lite"/>
    </source>
</evidence>
<keyword evidence="4" id="KW-1185">Reference proteome</keyword>
<keyword evidence="1" id="KW-0175">Coiled coil</keyword>
<accession>A0AAD9PBC3</accession>
<sequence>MVGAMTHSEAYLKERSYRVAEALRHQNQREQRRLENIIGQRNGLEAKHRLEMSAVNKEQERIKQELARIKQTISTTWGVLPVRDNTDTSATNTGKRRGSRRRSRQDIRVRNEEDQKSTEDRLRRFNESYPIDSPTRSHPDTDAVNSQSPSHDTSTANKNSVDEARDAITRRLTLPHIPSDDVGATPRMPAMLPPLEESRSEPAAAGATVAPTVKQKRGLGKTPHTDGATVASQGVDGTRQNPDSRVRTVHSLPDLEASLKEAKKTRYVRHKKKQWYETELSINEIFHDAKPET</sequence>
<reference evidence="3" key="1">
    <citation type="journal article" date="2023" name="Mol. Biol. Evol.">
        <title>Third-Generation Sequencing Reveals the Adaptive Role of the Epigenome in Three Deep-Sea Polychaetes.</title>
        <authorList>
            <person name="Perez M."/>
            <person name="Aroh O."/>
            <person name="Sun Y."/>
            <person name="Lan Y."/>
            <person name="Juniper S.K."/>
            <person name="Young C.R."/>
            <person name="Angers B."/>
            <person name="Qian P.Y."/>
        </authorList>
    </citation>
    <scope>NUCLEOTIDE SEQUENCE</scope>
    <source>
        <strain evidence="3">R07B-5</strain>
    </source>
</reference>
<comment type="caution">
    <text evidence="3">The sequence shown here is derived from an EMBL/GenBank/DDBJ whole genome shotgun (WGS) entry which is preliminary data.</text>
</comment>
<feature type="compositionally biased region" description="Polar residues" evidence="2">
    <location>
        <begin position="143"/>
        <end position="159"/>
    </location>
</feature>
<feature type="region of interest" description="Disordered" evidence="2">
    <location>
        <begin position="80"/>
        <end position="162"/>
    </location>
</feature>
<evidence type="ECO:0000313" key="4">
    <source>
        <dbReference type="Proteomes" id="UP001209878"/>
    </source>
</evidence>
<dbReference type="PANTHER" id="PTHR36871">
    <property type="entry name" value="COILED-COIL DOMAIN-CONTAINING PROTEIN 190"/>
    <property type="match status" value="1"/>
</dbReference>
<dbReference type="InterPro" id="IPR031525">
    <property type="entry name" value="CC190"/>
</dbReference>
<protein>
    <submittedName>
        <fullName evidence="3">Uncharacterized protein</fullName>
    </submittedName>
</protein>
<feature type="region of interest" description="Disordered" evidence="2">
    <location>
        <begin position="217"/>
        <end position="245"/>
    </location>
</feature>
<feature type="compositionally biased region" description="Basic and acidic residues" evidence="2">
    <location>
        <begin position="104"/>
        <end position="126"/>
    </location>
</feature>